<evidence type="ECO:0000313" key="2">
    <source>
        <dbReference type="Proteomes" id="UP000314294"/>
    </source>
</evidence>
<protein>
    <submittedName>
        <fullName evidence="1">Uncharacterized protein</fullName>
    </submittedName>
</protein>
<accession>A0A4Z2GHJ6</accession>
<name>A0A4Z2GHJ6_9TELE</name>
<reference evidence="1 2" key="1">
    <citation type="submission" date="2019-03" db="EMBL/GenBank/DDBJ databases">
        <title>First draft genome of Liparis tanakae, snailfish: a comprehensive survey of snailfish specific genes.</title>
        <authorList>
            <person name="Kim W."/>
            <person name="Song I."/>
            <person name="Jeong J.-H."/>
            <person name="Kim D."/>
            <person name="Kim S."/>
            <person name="Ryu S."/>
            <person name="Song J.Y."/>
            <person name="Lee S.K."/>
        </authorList>
    </citation>
    <scope>NUCLEOTIDE SEQUENCE [LARGE SCALE GENOMIC DNA]</scope>
    <source>
        <tissue evidence="1">Muscle</tissue>
    </source>
</reference>
<proteinExistence type="predicted"/>
<dbReference type="Proteomes" id="UP000314294">
    <property type="component" value="Unassembled WGS sequence"/>
</dbReference>
<evidence type="ECO:0000313" key="1">
    <source>
        <dbReference type="EMBL" id="TNN53018.1"/>
    </source>
</evidence>
<comment type="caution">
    <text evidence="1">The sequence shown here is derived from an EMBL/GenBank/DDBJ whole genome shotgun (WGS) entry which is preliminary data.</text>
</comment>
<dbReference type="AlphaFoldDB" id="A0A4Z2GHJ6"/>
<keyword evidence="2" id="KW-1185">Reference proteome</keyword>
<gene>
    <name evidence="1" type="ORF">EYF80_036769</name>
</gene>
<dbReference type="EMBL" id="SRLO01000529">
    <property type="protein sequence ID" value="TNN53018.1"/>
    <property type="molecule type" value="Genomic_DNA"/>
</dbReference>
<sequence>MWVGRSEEEEEDMVMRVEHARSPLRCPPVAETRRGGDEEMRRRGGEGSRYYLLLLDMAY</sequence>
<organism evidence="1 2">
    <name type="scientific">Liparis tanakae</name>
    <name type="common">Tanaka's snailfish</name>
    <dbReference type="NCBI Taxonomy" id="230148"/>
    <lineage>
        <taxon>Eukaryota</taxon>
        <taxon>Metazoa</taxon>
        <taxon>Chordata</taxon>
        <taxon>Craniata</taxon>
        <taxon>Vertebrata</taxon>
        <taxon>Euteleostomi</taxon>
        <taxon>Actinopterygii</taxon>
        <taxon>Neopterygii</taxon>
        <taxon>Teleostei</taxon>
        <taxon>Neoteleostei</taxon>
        <taxon>Acanthomorphata</taxon>
        <taxon>Eupercaria</taxon>
        <taxon>Perciformes</taxon>
        <taxon>Cottioidei</taxon>
        <taxon>Cottales</taxon>
        <taxon>Liparidae</taxon>
        <taxon>Liparis</taxon>
    </lineage>
</organism>